<dbReference type="InterPro" id="IPR024607">
    <property type="entry name" value="Sulfatase_CS"/>
</dbReference>
<dbReference type="InterPro" id="IPR046780">
    <property type="entry name" value="aBig_2"/>
</dbReference>
<name>A0AAX1NFB0_9BACT</name>
<dbReference type="PANTHER" id="PTHR45953:SF1">
    <property type="entry name" value="IDURONATE 2-SULFATASE"/>
    <property type="match status" value="1"/>
</dbReference>
<dbReference type="SUPFAM" id="SSF49785">
    <property type="entry name" value="Galactose-binding domain-like"/>
    <property type="match status" value="1"/>
</dbReference>
<feature type="domain" description="Atrophied bacterial Ig" evidence="12">
    <location>
        <begin position="1081"/>
        <end position="1161"/>
    </location>
</feature>
<dbReference type="GO" id="GO:0004423">
    <property type="term" value="F:iduronate-2-sulfatase activity"/>
    <property type="evidence" value="ECO:0007669"/>
    <property type="project" value="InterPro"/>
</dbReference>
<keyword evidence="5 13" id="KW-0378">Hydrolase</keyword>
<dbReference type="PROSITE" id="PS00523">
    <property type="entry name" value="SULFATASE_1"/>
    <property type="match status" value="1"/>
</dbReference>
<dbReference type="Pfam" id="PF18962">
    <property type="entry name" value="Por_Secre_tail"/>
    <property type="match status" value="1"/>
</dbReference>
<evidence type="ECO:0000259" key="11">
    <source>
        <dbReference type="Pfam" id="PF18962"/>
    </source>
</evidence>
<comment type="cofactor">
    <cofactor evidence="1">
        <name>Ca(2+)</name>
        <dbReference type="ChEBI" id="CHEBI:29108"/>
    </cofactor>
</comment>
<keyword evidence="7" id="KW-0326">Glycosidase</keyword>
<organism evidence="13 14">
    <name type="scientific">Flammeovirga yaeyamensis</name>
    <dbReference type="NCBI Taxonomy" id="367791"/>
    <lineage>
        <taxon>Bacteria</taxon>
        <taxon>Pseudomonadati</taxon>
        <taxon>Bacteroidota</taxon>
        <taxon>Cytophagia</taxon>
        <taxon>Cytophagales</taxon>
        <taxon>Flammeovirgaceae</taxon>
        <taxon>Flammeovirga</taxon>
    </lineage>
</organism>
<dbReference type="InterPro" id="IPR035874">
    <property type="entry name" value="IDS"/>
</dbReference>
<dbReference type="PROSITE" id="PS00659">
    <property type="entry name" value="GLYCOSYL_HYDROL_F5"/>
    <property type="match status" value="1"/>
</dbReference>
<dbReference type="GO" id="GO:0046872">
    <property type="term" value="F:metal ion binding"/>
    <property type="evidence" value="ECO:0007669"/>
    <property type="project" value="UniProtKB-KW"/>
</dbReference>
<evidence type="ECO:0000256" key="2">
    <source>
        <dbReference type="ARBA" id="ARBA00008779"/>
    </source>
</evidence>
<protein>
    <submittedName>
        <fullName evidence="13">Sulfatase-like hydrolase/transferase</fullName>
    </submittedName>
</protein>
<evidence type="ECO:0000256" key="6">
    <source>
        <dbReference type="ARBA" id="ARBA00022837"/>
    </source>
</evidence>
<dbReference type="NCBIfam" id="TIGR04183">
    <property type="entry name" value="Por_Secre_tail"/>
    <property type="match status" value="1"/>
</dbReference>
<accession>A0AAX1NFB0</accession>
<feature type="domain" description="Glycoside hydrolase family 5" evidence="9">
    <location>
        <begin position="42"/>
        <end position="315"/>
    </location>
</feature>
<evidence type="ECO:0000259" key="10">
    <source>
        <dbReference type="Pfam" id="PF00884"/>
    </source>
</evidence>
<dbReference type="GO" id="GO:0005737">
    <property type="term" value="C:cytoplasm"/>
    <property type="evidence" value="ECO:0007669"/>
    <property type="project" value="TreeGrafter"/>
</dbReference>
<dbReference type="Pfam" id="PF20578">
    <property type="entry name" value="aBig_2"/>
    <property type="match status" value="2"/>
</dbReference>
<keyword evidence="6" id="KW-0106">Calcium</keyword>
<dbReference type="GO" id="GO:0000272">
    <property type="term" value="P:polysaccharide catabolic process"/>
    <property type="evidence" value="ECO:0007669"/>
    <property type="project" value="InterPro"/>
</dbReference>
<dbReference type="InterPro" id="IPR018087">
    <property type="entry name" value="Glyco_hydro_5_CS"/>
</dbReference>
<dbReference type="Gene3D" id="3.20.20.80">
    <property type="entry name" value="Glycosidases"/>
    <property type="match status" value="1"/>
</dbReference>
<feature type="signal peptide" evidence="8">
    <location>
        <begin position="1"/>
        <end position="19"/>
    </location>
</feature>
<dbReference type="AlphaFoldDB" id="A0AAX1NFB0"/>
<dbReference type="InterPro" id="IPR008979">
    <property type="entry name" value="Galactose-bd-like_sf"/>
</dbReference>
<dbReference type="SUPFAM" id="SSF53649">
    <property type="entry name" value="Alkaline phosphatase-like"/>
    <property type="match status" value="1"/>
</dbReference>
<dbReference type="Gene3D" id="2.60.120.260">
    <property type="entry name" value="Galactose-binding domain-like"/>
    <property type="match status" value="1"/>
</dbReference>
<dbReference type="RefSeq" id="WP_169662520.1">
    <property type="nucleotide sequence ID" value="NZ_CP076133.1"/>
</dbReference>
<evidence type="ECO:0000259" key="9">
    <source>
        <dbReference type="Pfam" id="PF00150"/>
    </source>
</evidence>
<dbReference type="GO" id="GO:0004553">
    <property type="term" value="F:hydrolase activity, hydrolyzing O-glycosyl compounds"/>
    <property type="evidence" value="ECO:0007669"/>
    <property type="project" value="InterPro"/>
</dbReference>
<dbReference type="Gene3D" id="3.40.720.10">
    <property type="entry name" value="Alkaline Phosphatase, subunit A"/>
    <property type="match status" value="1"/>
</dbReference>
<dbReference type="Proteomes" id="UP000678679">
    <property type="component" value="Chromosome 2"/>
</dbReference>
<dbReference type="InterPro" id="IPR026444">
    <property type="entry name" value="Secre_tail"/>
</dbReference>
<feature type="domain" description="Atrophied bacterial Ig" evidence="12">
    <location>
        <begin position="984"/>
        <end position="1070"/>
    </location>
</feature>
<feature type="chain" id="PRO_5043500175" evidence="8">
    <location>
        <begin position="20"/>
        <end position="1247"/>
    </location>
</feature>
<feature type="domain" description="Sulfatase N-terminal" evidence="10">
    <location>
        <begin position="343"/>
        <end position="698"/>
    </location>
</feature>
<dbReference type="EMBL" id="CP076133">
    <property type="protein sequence ID" value="QWG04778.1"/>
    <property type="molecule type" value="Genomic_DNA"/>
</dbReference>
<gene>
    <name evidence="13" type="ORF">KMW28_28185</name>
</gene>
<proteinExistence type="inferred from homology"/>
<reference evidence="13 14" key="1">
    <citation type="submission" date="2021-05" db="EMBL/GenBank/DDBJ databases">
        <title>Comparative genomic studies on the polysaccharide-degrading batcterial strains of the Flammeovirga genus.</title>
        <authorList>
            <person name="Zewei F."/>
            <person name="Zheng Z."/>
            <person name="Yu L."/>
            <person name="Ruyue G."/>
            <person name="Yanhong M."/>
            <person name="Yuanyuan C."/>
            <person name="Jingyan G."/>
            <person name="Wenjun H."/>
        </authorList>
    </citation>
    <scope>NUCLEOTIDE SEQUENCE [LARGE SCALE GENOMIC DNA]</scope>
    <source>
        <strain evidence="13 14">NBRC:100898</strain>
    </source>
</reference>
<evidence type="ECO:0000256" key="3">
    <source>
        <dbReference type="ARBA" id="ARBA00022723"/>
    </source>
</evidence>
<evidence type="ECO:0000256" key="5">
    <source>
        <dbReference type="ARBA" id="ARBA00022801"/>
    </source>
</evidence>
<feature type="domain" description="Secretion system C-terminal sorting" evidence="11">
    <location>
        <begin position="1180"/>
        <end position="1246"/>
    </location>
</feature>
<dbReference type="InterPro" id="IPR000917">
    <property type="entry name" value="Sulfatase_N"/>
</dbReference>
<evidence type="ECO:0000256" key="8">
    <source>
        <dbReference type="SAM" id="SignalP"/>
    </source>
</evidence>
<evidence type="ECO:0000313" key="13">
    <source>
        <dbReference type="EMBL" id="QWG04778.1"/>
    </source>
</evidence>
<evidence type="ECO:0000313" key="14">
    <source>
        <dbReference type="Proteomes" id="UP000678679"/>
    </source>
</evidence>
<keyword evidence="4 8" id="KW-0732">Signal</keyword>
<dbReference type="Pfam" id="PF00150">
    <property type="entry name" value="Cellulase"/>
    <property type="match status" value="1"/>
</dbReference>
<keyword evidence="14" id="KW-1185">Reference proteome</keyword>
<dbReference type="InterPro" id="IPR001547">
    <property type="entry name" value="Glyco_hydro_5"/>
</dbReference>
<dbReference type="InterPro" id="IPR017850">
    <property type="entry name" value="Alkaline_phosphatase_core_sf"/>
</dbReference>
<dbReference type="SUPFAM" id="SSF51445">
    <property type="entry name" value="(Trans)glycosidases"/>
    <property type="match status" value="1"/>
</dbReference>
<keyword evidence="3" id="KW-0479">Metal-binding</keyword>
<dbReference type="InterPro" id="IPR017853">
    <property type="entry name" value="GH"/>
</dbReference>
<comment type="similarity">
    <text evidence="2">Belongs to the sulfatase family.</text>
</comment>
<evidence type="ECO:0000259" key="12">
    <source>
        <dbReference type="Pfam" id="PF20578"/>
    </source>
</evidence>
<dbReference type="KEGG" id="fya:KMW28_28185"/>
<evidence type="ECO:0000256" key="4">
    <source>
        <dbReference type="ARBA" id="ARBA00022729"/>
    </source>
</evidence>
<dbReference type="Pfam" id="PF00884">
    <property type="entry name" value="Sulfatase"/>
    <property type="match status" value="1"/>
</dbReference>
<dbReference type="PANTHER" id="PTHR45953">
    <property type="entry name" value="IDURONATE 2-SULFATASE"/>
    <property type="match status" value="1"/>
</dbReference>
<evidence type="ECO:0000256" key="7">
    <source>
        <dbReference type="ARBA" id="ARBA00023295"/>
    </source>
</evidence>
<dbReference type="CDD" id="cd16030">
    <property type="entry name" value="iduronate-2-sulfatase"/>
    <property type="match status" value="1"/>
</dbReference>
<evidence type="ECO:0000256" key="1">
    <source>
        <dbReference type="ARBA" id="ARBA00001913"/>
    </source>
</evidence>
<sequence length="1247" mass="141825">MKKTLLIILTILTNTIVFAQSPAHEMNTKLGIGYNFGNVMSANNEGDWAAPIEKYMIDDVAAAGFDHIRLPVRWGSHTSNDAPYTVDAAWLTRVEEVVDWANEAGLIVVLNAHGEHWFLDEVSKDDEVYPIPQYWERMLSIWTQISDHFKDKSNDKLVFELINEPYFKMGQGLVDKLNKELLQIVRQNNPDRIIMLTGGGDNAINSPQMLDPEVFADDNKLIPWFHYYWPNTFTKYPEIEGSKPFWGSPDDYQNLKRDFQEVRDWADKHNVPVYLGEFGSNNSCDEQSRIRYHKAVADVSRSMGFSAALWCAGPKANKMIYTREGRQWLPGHVDALLKTDQKKNVLFIVIDDLNTDLFAFGNEEVITPTIDKLSANGIQYTNAQCSYPVCGPSRASFLTGTYPERNGVTNLTLQLSETAPDLTTLPELLSRNGYRTAAVGKVFDPRNVDGNHHDIAWTDNYKDPNHYEYPEEYGPFVKGTSYRVEADMSTEIGPSHVDDDGYQDGQFADHAIEYIDHFSKVEQPFFLAVGFKKPHLPFIAPQKYHDLYNENTLTLAPFQKMPEGTDPFTYKDPTELLGYKDIPQEWETEYNGFQNVLELEKQRELLRSYYACASYIDAQIGKIVTKLEAVGEAENTLIVITSDHGFNLGDHNMWGKHNLLQNASQVPLIIIDPTDILKGTDRSVQLIDLYPTICDYTNTPKPQFLQGNSLYIADHQETDYPLDLAVTYYKKSGSNGYTFKKGNDRYTMWTNDRSMSPIETSFQNVTLRHEEFYSYQSIQELETKNEINNPSYQNRINDLRRLAEVWWNRYYGQTHQNDTENLILVNPNFEEGIENGWSTTHKVDAEIQYELRSGPFPSNNTLGATMDIQSNGGAFSNLTLRTDQYPIGYTVSDPKEMIISFDVYSSVDTEIRAQIQGDNGDRINGATQLIQKDTPLEVVTRVNSTTGMSAFRLAIQLGKTVGVIHFDNVKVTIEDDVEQMNQLKEAIEALKIGYAEGDSKNNVNNNLWLEQEGLHGTKVAWISSDDNALQVQNDSGIVTKDYFPHVVVLQAEVSLNNLKETKTFVIKVNQMFSNEMNGILEEIQLIYQGNDSNDGVTQDILIDAPLSNANIQWFSSDTSYASIENDLIKITRFEEEREIDITAVVTLGDEVAEKQFFFTVLGTETEPPTSIPDQKGYFKIYPNPVQNQLVIQKQDNNPIQLLMYSVEGKVISKQTIQLPKETIDVSHLKRGMYILKIGSHSHRIIKH</sequence>